<evidence type="ECO:0000259" key="1">
    <source>
        <dbReference type="PROSITE" id="PS51186"/>
    </source>
</evidence>
<dbReference type="Proteomes" id="UP000030152">
    <property type="component" value="Unassembled WGS sequence"/>
</dbReference>
<feature type="domain" description="N-acetyltransferase" evidence="1">
    <location>
        <begin position="17"/>
        <end position="164"/>
    </location>
</feature>
<dbReference type="PROSITE" id="PS51186">
    <property type="entry name" value="GNAT"/>
    <property type="match status" value="1"/>
</dbReference>
<dbReference type="STRING" id="1121895.GCA_000378485_00877"/>
<dbReference type="Pfam" id="PF13302">
    <property type="entry name" value="Acetyltransf_3"/>
    <property type="match status" value="1"/>
</dbReference>
<dbReference type="RefSeq" id="WP_020212003.1">
    <property type="nucleotide sequence ID" value="NZ_JRLX01000028.1"/>
</dbReference>
<evidence type="ECO:0000313" key="2">
    <source>
        <dbReference type="EMBL" id="KGO85092.1"/>
    </source>
</evidence>
<dbReference type="GO" id="GO:0005737">
    <property type="term" value="C:cytoplasm"/>
    <property type="evidence" value="ECO:0007669"/>
    <property type="project" value="TreeGrafter"/>
</dbReference>
<dbReference type="InterPro" id="IPR016181">
    <property type="entry name" value="Acyl_CoA_acyltransferase"/>
</dbReference>
<dbReference type="OrthoDB" id="9811523at2"/>
<gene>
    <name evidence="2" type="ORF">Q765_18305</name>
</gene>
<comment type="caution">
    <text evidence="2">The sequence shown here is derived from an EMBL/GenBank/DDBJ whole genome shotgun (WGS) entry which is preliminary data.</text>
</comment>
<dbReference type="PANTHER" id="PTHR43792">
    <property type="entry name" value="GNAT FAMILY, PUTATIVE (AFU_ORTHOLOGUE AFUA_3G00765)-RELATED-RELATED"/>
    <property type="match status" value="1"/>
</dbReference>
<reference evidence="2 3" key="1">
    <citation type="submission" date="2013-09" db="EMBL/GenBank/DDBJ databases">
        <authorList>
            <person name="Zeng Z."/>
            <person name="Chen C."/>
        </authorList>
    </citation>
    <scope>NUCLEOTIDE SEQUENCE [LARGE SCALE GENOMIC DNA]</scope>
    <source>
        <strain evidence="2 3">WB 3.3-2</strain>
    </source>
</reference>
<name>A0A0A2LXH9_9FLAO</name>
<organism evidence="2 3">
    <name type="scientific">Flavobacterium rivuli WB 3.3-2 = DSM 21788</name>
    <dbReference type="NCBI Taxonomy" id="1121895"/>
    <lineage>
        <taxon>Bacteria</taxon>
        <taxon>Pseudomonadati</taxon>
        <taxon>Bacteroidota</taxon>
        <taxon>Flavobacteriia</taxon>
        <taxon>Flavobacteriales</taxon>
        <taxon>Flavobacteriaceae</taxon>
        <taxon>Flavobacterium</taxon>
    </lineage>
</organism>
<accession>A0A0A2LXH9</accession>
<proteinExistence type="predicted"/>
<dbReference type="Gene3D" id="3.40.630.30">
    <property type="match status" value="1"/>
</dbReference>
<sequence>MNLPPYPDFPTIASDTITLRQIEPTDIGDIIEISFYDALQATTLYLAAEMQAKINKDYLNGESIHWGIADNATDKIIGTCGYYRGFENASGELGCVLLPQYYGKGYMTQAMALAIRFGFETMNLERIWAETTIDNAGAIKLLERLNFIKTEIAIDSVTYGLKKP</sequence>
<keyword evidence="2" id="KW-0808">Transferase</keyword>
<dbReference type="AlphaFoldDB" id="A0A0A2LXH9"/>
<dbReference type="InterPro" id="IPR051531">
    <property type="entry name" value="N-acetyltransferase"/>
</dbReference>
<keyword evidence="3" id="KW-1185">Reference proteome</keyword>
<protein>
    <submittedName>
        <fullName evidence="2">GCN5 family acetyltransferase</fullName>
    </submittedName>
</protein>
<dbReference type="PANTHER" id="PTHR43792:SF9">
    <property type="entry name" value="RIBOSOMAL-PROTEIN-ALANINE ACETYLTRANSFERASE"/>
    <property type="match status" value="1"/>
</dbReference>
<dbReference type="GO" id="GO:0008999">
    <property type="term" value="F:protein-N-terminal-alanine acetyltransferase activity"/>
    <property type="evidence" value="ECO:0007669"/>
    <property type="project" value="TreeGrafter"/>
</dbReference>
<dbReference type="InterPro" id="IPR000182">
    <property type="entry name" value="GNAT_dom"/>
</dbReference>
<dbReference type="SUPFAM" id="SSF55729">
    <property type="entry name" value="Acyl-CoA N-acyltransferases (Nat)"/>
    <property type="match status" value="1"/>
</dbReference>
<evidence type="ECO:0000313" key="3">
    <source>
        <dbReference type="Proteomes" id="UP000030152"/>
    </source>
</evidence>
<dbReference type="EMBL" id="JRLX01000028">
    <property type="protein sequence ID" value="KGO85092.1"/>
    <property type="molecule type" value="Genomic_DNA"/>
</dbReference>
<dbReference type="eggNOG" id="COG1670">
    <property type="taxonomic scope" value="Bacteria"/>
</dbReference>